<feature type="transmembrane region" description="Helical" evidence="1">
    <location>
        <begin position="66"/>
        <end position="88"/>
    </location>
</feature>
<sequence>MEGALGMPTRREEAATTYPWLNECGNKGISKETRAKCEISGSLRNLGIGSTDGANWVERASGLPNFIYLNPQLLGIVIYMIISIRIILDPDTGKIFLINEDGRKLEYPNFFQDPELFDPVNGIITRLYKKSKGQAKLSEYKMSVYRYLRLWFKFLS</sequence>
<protein>
    <submittedName>
        <fullName evidence="2">Uncharacterized protein</fullName>
    </submittedName>
</protein>
<accession>A0A481Z6W0</accession>
<evidence type="ECO:0000313" key="2">
    <source>
        <dbReference type="EMBL" id="QBK90461.1"/>
    </source>
</evidence>
<keyword evidence="1" id="KW-0472">Membrane</keyword>
<organism evidence="2">
    <name type="scientific">Pithovirus LCPAC103</name>
    <dbReference type="NCBI Taxonomy" id="2506588"/>
    <lineage>
        <taxon>Viruses</taxon>
        <taxon>Pithoviruses</taxon>
    </lineage>
</organism>
<evidence type="ECO:0000256" key="1">
    <source>
        <dbReference type="SAM" id="Phobius"/>
    </source>
</evidence>
<dbReference type="EMBL" id="MK500487">
    <property type="protein sequence ID" value="QBK90461.1"/>
    <property type="molecule type" value="Genomic_DNA"/>
</dbReference>
<name>A0A481Z6W0_9VIRU</name>
<keyword evidence="1" id="KW-0812">Transmembrane</keyword>
<gene>
    <name evidence="2" type="ORF">LCPAC103_01420</name>
</gene>
<reference evidence="2" key="1">
    <citation type="journal article" date="2019" name="MBio">
        <title>Virus Genomes from Deep Sea Sediments Expand the Ocean Megavirome and Support Independent Origins of Viral Gigantism.</title>
        <authorList>
            <person name="Backstrom D."/>
            <person name="Yutin N."/>
            <person name="Jorgensen S.L."/>
            <person name="Dharamshi J."/>
            <person name="Homa F."/>
            <person name="Zaremba-Niedwiedzka K."/>
            <person name="Spang A."/>
            <person name="Wolf Y.I."/>
            <person name="Koonin E.V."/>
            <person name="Ettema T.J."/>
        </authorList>
    </citation>
    <scope>NUCLEOTIDE SEQUENCE</scope>
</reference>
<proteinExistence type="predicted"/>
<keyword evidence="1" id="KW-1133">Transmembrane helix</keyword>